<dbReference type="Proteomes" id="UP000246058">
    <property type="component" value="Chromosome"/>
</dbReference>
<feature type="domain" description="D-alanyl-D-alanine carboxypeptidase-like core" evidence="2">
    <location>
        <begin position="293"/>
        <end position="395"/>
    </location>
</feature>
<organism evidence="3 4">
    <name type="scientific">Methylobacterium radiodurans</name>
    <dbReference type="NCBI Taxonomy" id="2202828"/>
    <lineage>
        <taxon>Bacteria</taxon>
        <taxon>Pseudomonadati</taxon>
        <taxon>Pseudomonadota</taxon>
        <taxon>Alphaproteobacteria</taxon>
        <taxon>Hyphomicrobiales</taxon>
        <taxon>Methylobacteriaceae</taxon>
        <taxon>Methylobacterium</taxon>
    </lineage>
</organism>
<dbReference type="PANTHER" id="PTHR34385:SF1">
    <property type="entry name" value="PEPTIDOGLYCAN L-ALANYL-D-GLUTAMATE ENDOPEPTIDASE CWLK"/>
    <property type="match status" value="1"/>
</dbReference>
<dbReference type="PANTHER" id="PTHR34385">
    <property type="entry name" value="D-ALANYL-D-ALANINE CARBOXYPEPTIDASE"/>
    <property type="match status" value="1"/>
</dbReference>
<evidence type="ECO:0000259" key="2">
    <source>
        <dbReference type="Pfam" id="PF02557"/>
    </source>
</evidence>
<dbReference type="InterPro" id="IPR009045">
    <property type="entry name" value="Zn_M74/Hedgehog-like"/>
</dbReference>
<dbReference type="GO" id="GO:0006508">
    <property type="term" value="P:proteolysis"/>
    <property type="evidence" value="ECO:0007669"/>
    <property type="project" value="InterPro"/>
</dbReference>
<dbReference type="OrthoDB" id="7376661at2"/>
<dbReference type="EMBL" id="CP029551">
    <property type="protein sequence ID" value="AWN38726.1"/>
    <property type="molecule type" value="Genomic_DNA"/>
</dbReference>
<dbReference type="GO" id="GO:0008233">
    <property type="term" value="F:peptidase activity"/>
    <property type="evidence" value="ECO:0007669"/>
    <property type="project" value="InterPro"/>
</dbReference>
<dbReference type="SUPFAM" id="SSF55166">
    <property type="entry name" value="Hedgehog/DD-peptidase"/>
    <property type="match status" value="1"/>
</dbReference>
<reference evidence="3 4" key="1">
    <citation type="submission" date="2018-05" db="EMBL/GenBank/DDBJ databases">
        <title>Complete Genome Sequence of Methylobacterium sp. 17Sr1-43.</title>
        <authorList>
            <person name="Srinivasan S."/>
        </authorList>
    </citation>
    <scope>NUCLEOTIDE SEQUENCE [LARGE SCALE GENOMIC DNA]</scope>
    <source>
        <strain evidence="3 4">17Sr1-43</strain>
    </source>
</reference>
<feature type="compositionally biased region" description="Pro residues" evidence="1">
    <location>
        <begin position="56"/>
        <end position="76"/>
    </location>
</feature>
<dbReference type="InterPro" id="IPR023346">
    <property type="entry name" value="Lysozyme-like_dom_sf"/>
</dbReference>
<keyword evidence="4" id="KW-1185">Reference proteome</keyword>
<accession>A0A2U8W091</accession>
<dbReference type="InterPro" id="IPR052179">
    <property type="entry name" value="DD-CPase-like"/>
</dbReference>
<evidence type="ECO:0000256" key="1">
    <source>
        <dbReference type="SAM" id="MobiDB-lite"/>
    </source>
</evidence>
<dbReference type="Gene3D" id="1.10.530.10">
    <property type="match status" value="1"/>
</dbReference>
<gene>
    <name evidence="3" type="ORF">DK427_25855</name>
</gene>
<name>A0A2U8W091_9HYPH</name>
<evidence type="ECO:0000313" key="3">
    <source>
        <dbReference type="EMBL" id="AWN38726.1"/>
    </source>
</evidence>
<sequence length="769" mass="83816">MNDPVPSQGASEGTVLPELSVTAPKQPVPATPKLPSMTQVAPPQMPPQEPVATPVEAPPSGKPQPPVATPPAPTVPSEPRKRAVDLMPPPMPDRAPIDAPITGASWEPELERSAASAGVDAGVMRKLASTENATGNPRLKAATSSAVGIFQIVGPTWNDLAARYPQLGLTDPRDAIQQARVAPFYMREISENLQRKLGRKPNAAEMKLGWVFGPTGGSLLMGADPDTPVERVLDRKAIDSNPGIFKNVRTVGQLYNWAGEKMGEQGAHPKPAVDLSPYLAQGKDRDHLDRMDWDLKSRLANMVADMPENIRAKFQINSGYRSPERQAELFAEAVKKYGSEEAARKWVAPPGNSQHNHGKAADINMGGDPAVKAWIHANAAKYGLGFPMAHEPWHIEALDARSTRNARMGLQVDPASTAMRVPFTFEDQRKAAEQREREAYSLVQAARESASQDWMVSNMLKSNGKTVYDPGYSVTQETLQRDDVKGLPPSYLPYLSKSMSEQDFNFRLAQAQKDFEVERRLAATPYGTAIRMAVGMYGENGRKVRILGLEQWEPQVRSAFEHAISTWTRRAVQQNDLGQMNAVLGHPVAKVVTQFRNFVLGAWSKQTLSALHTHELNDLYGFMASMMFGAMAYTVQTNLSLIGLSEEDRAKAASDRLSDRKIAQAGFQRAGASSLIPGAFDLGAELFGFDPLFNTRSTQQPTAGLMSNPTVGLLDGLYTGVKGFTGSLHEDGHVTSGDVRNLSKALNVLHNYPGMLQLINTASSRYPSQ</sequence>
<dbReference type="AlphaFoldDB" id="A0A2U8W091"/>
<dbReference type="Gene3D" id="3.30.1380.10">
    <property type="match status" value="1"/>
</dbReference>
<dbReference type="KEGG" id="meti:DK427_25855"/>
<dbReference type="SUPFAM" id="SSF53955">
    <property type="entry name" value="Lysozyme-like"/>
    <property type="match status" value="1"/>
</dbReference>
<dbReference type="Pfam" id="PF02557">
    <property type="entry name" value="VanY"/>
    <property type="match status" value="1"/>
</dbReference>
<evidence type="ECO:0000313" key="4">
    <source>
        <dbReference type="Proteomes" id="UP000246058"/>
    </source>
</evidence>
<dbReference type="InterPro" id="IPR003709">
    <property type="entry name" value="VanY-like_core_dom"/>
</dbReference>
<proteinExistence type="predicted"/>
<feature type="region of interest" description="Disordered" evidence="1">
    <location>
        <begin position="1"/>
        <end position="92"/>
    </location>
</feature>
<protein>
    <recommendedName>
        <fullName evidence="2">D-alanyl-D-alanine carboxypeptidase-like core domain-containing protein</fullName>
    </recommendedName>
</protein>
<dbReference type="CDD" id="cd14814">
    <property type="entry name" value="Peptidase_M15"/>
    <property type="match status" value="1"/>
</dbReference>